<dbReference type="GO" id="GO:0051015">
    <property type="term" value="F:actin filament binding"/>
    <property type="evidence" value="ECO:0007669"/>
    <property type="project" value="TreeGrafter"/>
</dbReference>
<dbReference type="EMBL" id="UYRR01036250">
    <property type="protein sequence ID" value="VDK66617.1"/>
    <property type="molecule type" value="Genomic_DNA"/>
</dbReference>
<dbReference type="Gene3D" id="1.25.10.10">
    <property type="entry name" value="Leucine-rich Repeat Variant"/>
    <property type="match status" value="1"/>
</dbReference>
<dbReference type="InterPro" id="IPR011989">
    <property type="entry name" value="ARM-like"/>
</dbReference>
<dbReference type="OrthoDB" id="1668162at2759"/>
<evidence type="ECO:0000313" key="2">
    <source>
        <dbReference type="EMBL" id="VDK66617.1"/>
    </source>
</evidence>
<dbReference type="AlphaFoldDB" id="A0A0M3KEU2"/>
<sequence length="272" mass="30434">MDLPPDKMRVLRNYELSKKWDLVCDQRKMYAVADPSVYLEKLSVYLDKKASKKKKKLLGEETSTAILKHIEISLRTNSIDWVRSFLNEANNGLHILVEYLSQLQQAGGWGRLLDIFDIVVISRFNHIYSFSTTVNMSCAEYGNASSSSAVQGSSLSPSGLTSQNGGSFADNSTLSYSSDDRSMSIASSAQGLFRKATNSGVKSKTLKNMGDRDDDIHVCVSCLRAIMNNKRSVVMSSFIFREIKFQYGFNMVFGDSQAIYCIARSILHHSLR</sequence>
<evidence type="ECO:0000313" key="3">
    <source>
        <dbReference type="Proteomes" id="UP000267096"/>
    </source>
</evidence>
<protein>
    <submittedName>
        <fullName evidence="4">Formin-like protein CG32138 (inferred by orthology to a D. melanogaster protein)</fullName>
    </submittedName>
</protein>
<dbReference type="InterPro" id="IPR043592">
    <property type="entry name" value="FMNL_animal"/>
</dbReference>
<feature type="domain" description="Formin GTPase-binding" evidence="1">
    <location>
        <begin position="1"/>
        <end position="271"/>
    </location>
</feature>
<dbReference type="PANTHER" id="PTHR45857">
    <property type="entry name" value="FORMIN-LIKE PROTEIN"/>
    <property type="match status" value="1"/>
</dbReference>
<reference evidence="2 3" key="2">
    <citation type="submission" date="2018-11" db="EMBL/GenBank/DDBJ databases">
        <authorList>
            <consortium name="Pathogen Informatics"/>
        </authorList>
    </citation>
    <scope>NUCLEOTIDE SEQUENCE [LARGE SCALE GENOMIC DNA]</scope>
</reference>
<dbReference type="WBParaSite" id="ASIM_0001950001-mRNA-1">
    <property type="protein sequence ID" value="ASIM_0001950001-mRNA-1"/>
    <property type="gene ID" value="ASIM_0001950001"/>
</dbReference>
<dbReference type="Pfam" id="PF06371">
    <property type="entry name" value="Drf_GBD"/>
    <property type="match status" value="1"/>
</dbReference>
<dbReference type="GO" id="GO:0016477">
    <property type="term" value="P:cell migration"/>
    <property type="evidence" value="ECO:0007669"/>
    <property type="project" value="TreeGrafter"/>
</dbReference>
<dbReference type="SMART" id="SM01140">
    <property type="entry name" value="Drf_GBD"/>
    <property type="match status" value="1"/>
</dbReference>
<proteinExistence type="predicted"/>
<dbReference type="Proteomes" id="UP000267096">
    <property type="component" value="Unassembled WGS sequence"/>
</dbReference>
<dbReference type="GO" id="GO:0030866">
    <property type="term" value="P:cortical actin cytoskeleton organization"/>
    <property type="evidence" value="ECO:0007669"/>
    <property type="project" value="TreeGrafter"/>
</dbReference>
<keyword evidence="3" id="KW-1185">Reference proteome</keyword>
<dbReference type="PANTHER" id="PTHR45857:SF4">
    <property type="entry name" value="FORMIN-LIKE PROTEIN"/>
    <property type="match status" value="1"/>
</dbReference>
<dbReference type="GO" id="GO:0008360">
    <property type="term" value="P:regulation of cell shape"/>
    <property type="evidence" value="ECO:0007669"/>
    <property type="project" value="TreeGrafter"/>
</dbReference>
<dbReference type="SUPFAM" id="SSF48371">
    <property type="entry name" value="ARM repeat"/>
    <property type="match status" value="1"/>
</dbReference>
<evidence type="ECO:0000313" key="4">
    <source>
        <dbReference type="WBParaSite" id="ASIM_0001950001-mRNA-1"/>
    </source>
</evidence>
<evidence type="ECO:0000259" key="1">
    <source>
        <dbReference type="SMART" id="SM01140"/>
    </source>
</evidence>
<accession>A0A0M3KEU2</accession>
<dbReference type="InterPro" id="IPR010473">
    <property type="entry name" value="GTPase-bd"/>
</dbReference>
<dbReference type="InterPro" id="IPR016024">
    <property type="entry name" value="ARM-type_fold"/>
</dbReference>
<dbReference type="GO" id="GO:0031267">
    <property type="term" value="F:small GTPase binding"/>
    <property type="evidence" value="ECO:0007669"/>
    <property type="project" value="InterPro"/>
</dbReference>
<organism evidence="4">
    <name type="scientific">Anisakis simplex</name>
    <name type="common">Herring worm</name>
    <dbReference type="NCBI Taxonomy" id="6269"/>
    <lineage>
        <taxon>Eukaryota</taxon>
        <taxon>Metazoa</taxon>
        <taxon>Ecdysozoa</taxon>
        <taxon>Nematoda</taxon>
        <taxon>Chromadorea</taxon>
        <taxon>Rhabditida</taxon>
        <taxon>Spirurina</taxon>
        <taxon>Ascaridomorpha</taxon>
        <taxon>Ascaridoidea</taxon>
        <taxon>Anisakidae</taxon>
        <taxon>Anisakis</taxon>
        <taxon>Anisakis simplex complex</taxon>
    </lineage>
</organism>
<reference evidence="4" key="1">
    <citation type="submission" date="2017-02" db="UniProtKB">
        <authorList>
            <consortium name="WormBaseParasite"/>
        </authorList>
    </citation>
    <scope>IDENTIFICATION</scope>
</reference>
<name>A0A0M3KEU2_ANISI</name>
<gene>
    <name evidence="2" type="ORF">ASIM_LOCUS18891</name>
</gene>
<dbReference type="GO" id="GO:0005829">
    <property type="term" value="C:cytosol"/>
    <property type="evidence" value="ECO:0007669"/>
    <property type="project" value="TreeGrafter"/>
</dbReference>